<name>A0A2T6ZCN7_TUBBO</name>
<evidence type="ECO:0000313" key="2">
    <source>
        <dbReference type="Proteomes" id="UP000244722"/>
    </source>
</evidence>
<gene>
    <name evidence="1" type="ORF">B9Z19DRAFT_1135581</name>
</gene>
<dbReference type="EMBL" id="NESQ01000398">
    <property type="protein sequence ID" value="PUU73229.1"/>
    <property type="molecule type" value="Genomic_DNA"/>
</dbReference>
<sequence>MVTISLLDVLLDFTVEEAPSIVPPNFVSTAVTATEDSSAIPAPEILTPSPVFIYNDHFNAYIVGTSFDTFLNNQTGIAEEGRVLRVGGSLAPRRPENAVLSSSVRGGTLSSYRG</sequence>
<keyword evidence="2" id="KW-1185">Reference proteome</keyword>
<comment type="caution">
    <text evidence="1">The sequence shown here is derived from an EMBL/GenBank/DDBJ whole genome shotgun (WGS) entry which is preliminary data.</text>
</comment>
<evidence type="ECO:0000313" key="1">
    <source>
        <dbReference type="EMBL" id="PUU73229.1"/>
    </source>
</evidence>
<accession>A0A2T6ZCN7</accession>
<proteinExistence type="predicted"/>
<reference evidence="1 2" key="1">
    <citation type="submission" date="2017-04" db="EMBL/GenBank/DDBJ databases">
        <title>Draft genome sequence of Tuber borchii Vittad., a whitish edible truffle.</title>
        <authorList>
            <consortium name="DOE Joint Genome Institute"/>
            <person name="Murat C."/>
            <person name="Kuo A."/>
            <person name="Barry K.W."/>
            <person name="Clum A."/>
            <person name="Dockter R.B."/>
            <person name="Fauchery L."/>
            <person name="Iotti M."/>
            <person name="Kohler A."/>
            <person name="Labutti K."/>
            <person name="Lindquist E.A."/>
            <person name="Lipzen A."/>
            <person name="Ohm R.A."/>
            <person name="Wang M."/>
            <person name="Grigoriev I.V."/>
            <person name="Zambonelli A."/>
            <person name="Martin F.M."/>
        </authorList>
    </citation>
    <scope>NUCLEOTIDE SEQUENCE [LARGE SCALE GENOMIC DNA]</scope>
    <source>
        <strain evidence="1 2">Tbo3840</strain>
    </source>
</reference>
<dbReference type="AlphaFoldDB" id="A0A2T6ZCN7"/>
<dbReference type="Proteomes" id="UP000244722">
    <property type="component" value="Unassembled WGS sequence"/>
</dbReference>
<protein>
    <submittedName>
        <fullName evidence="1">Uncharacterized protein</fullName>
    </submittedName>
</protein>
<organism evidence="1 2">
    <name type="scientific">Tuber borchii</name>
    <name type="common">White truffle</name>
    <dbReference type="NCBI Taxonomy" id="42251"/>
    <lineage>
        <taxon>Eukaryota</taxon>
        <taxon>Fungi</taxon>
        <taxon>Dikarya</taxon>
        <taxon>Ascomycota</taxon>
        <taxon>Pezizomycotina</taxon>
        <taxon>Pezizomycetes</taxon>
        <taxon>Pezizales</taxon>
        <taxon>Tuberaceae</taxon>
        <taxon>Tuber</taxon>
    </lineage>
</organism>
<dbReference type="OrthoDB" id="5477432at2759"/>